<dbReference type="PANTHER" id="PTHR20772">
    <property type="entry name" value="PROTEIN FMP42"/>
    <property type="match status" value="1"/>
</dbReference>
<feature type="region of interest" description="Disordered" evidence="7">
    <location>
        <begin position="597"/>
        <end position="641"/>
    </location>
</feature>
<evidence type="ECO:0000313" key="10">
    <source>
        <dbReference type="Proteomes" id="UP000223968"/>
    </source>
</evidence>
<name>A0A2B7XRQ0_9EURO</name>
<feature type="transmembrane region" description="Helical" evidence="8">
    <location>
        <begin position="82"/>
        <end position="102"/>
    </location>
</feature>
<evidence type="ECO:0000256" key="3">
    <source>
        <dbReference type="ARBA" id="ARBA00022448"/>
    </source>
</evidence>
<dbReference type="Gene3D" id="1.20.1250.20">
    <property type="entry name" value="MFS general substrate transporter like domains"/>
    <property type="match status" value="1"/>
</dbReference>
<dbReference type="STRING" id="1447875.A0A2B7XRQ0"/>
<evidence type="ECO:0008006" key="11">
    <source>
        <dbReference type="Google" id="ProtNLM"/>
    </source>
</evidence>
<feature type="transmembrane region" description="Helical" evidence="8">
    <location>
        <begin position="137"/>
        <end position="157"/>
    </location>
</feature>
<comment type="subcellular location">
    <subcellularLocation>
        <location evidence="1">Membrane</location>
        <topology evidence="1">Multi-pass membrane protein</topology>
    </subcellularLocation>
</comment>
<dbReference type="SUPFAM" id="SSF103473">
    <property type="entry name" value="MFS general substrate transporter"/>
    <property type="match status" value="1"/>
</dbReference>
<feature type="transmembrane region" description="Helical" evidence="8">
    <location>
        <begin position="539"/>
        <end position="558"/>
    </location>
</feature>
<feature type="transmembrane region" description="Helical" evidence="8">
    <location>
        <begin position="500"/>
        <end position="519"/>
    </location>
</feature>
<dbReference type="Pfam" id="PF07690">
    <property type="entry name" value="MFS_1"/>
    <property type="match status" value="1"/>
</dbReference>
<accession>A0A2B7XRQ0</accession>
<evidence type="ECO:0000256" key="4">
    <source>
        <dbReference type="ARBA" id="ARBA00022692"/>
    </source>
</evidence>
<dbReference type="InterPro" id="IPR052599">
    <property type="entry name" value="SLC43A_AATransporter"/>
</dbReference>
<dbReference type="InterPro" id="IPR036259">
    <property type="entry name" value="MFS_trans_sf"/>
</dbReference>
<dbReference type="OrthoDB" id="330047at2759"/>
<sequence length="641" mass="69782">MLSQVDSAVSKDSVRRKLSFNPIGGPSWTHTSVDEEDTEPCRPSEHTISDDGSALIPTEIGGEGLDTLAAFEVSKWKRIAQVSVAVIYCILSAGVVFGYAALKPILIDEGVYRNLCTKEELDRGETLCYNQDLRLNFMFTLAAVVTNISALPVGTILDTFGPRISGGIGSIFIGAGALCLALASLLPFDAYVPGYFLLALGGPFVFISSFQLSNTFPAHSGLILAMLTGAFDSSSSVFLLFRVLHGGIFSLRNLFLIYLIVPTFTLISQILLMPSTSYKTPGELVQQAEDVIAENVADGLEEAVSDIQEREEQLQTRTSQRKDTVSKIQDLLGDQQPRPSTTSQPAKTPNPQPRQPNDIWGVLHMASALRQIRSPYFILMTAFTILQMLRINYFIATINLQYQYLLSSPRLARQLNHIFDILLPTAGLLAIPFIGLILDRTRTLTVLSTLVACSTLIGVLGCIRHSLPAAYANIALFTLYRPFYYASISDYAAKVFGFQTFGKVYGLMICLAGVGNFMQVPLDMLTLRVFGKDPVPVNILLTALVFVAGGMLVVFVGWKGRERMGAVDVVVESGEAGAAINGNGALGRHAPRRVVRDSALDDEENDYGDGREPGERDPLIGAPERENVNGSTRAYESVRDG</sequence>
<keyword evidence="3" id="KW-0813">Transport</keyword>
<dbReference type="GO" id="GO:0000329">
    <property type="term" value="C:fungal-type vacuole membrane"/>
    <property type="evidence" value="ECO:0007669"/>
    <property type="project" value="TreeGrafter"/>
</dbReference>
<dbReference type="Proteomes" id="UP000223968">
    <property type="component" value="Unassembled WGS sequence"/>
</dbReference>
<keyword evidence="10" id="KW-1185">Reference proteome</keyword>
<evidence type="ECO:0000256" key="1">
    <source>
        <dbReference type="ARBA" id="ARBA00004141"/>
    </source>
</evidence>
<protein>
    <recommendedName>
        <fullName evidence="11">Major facilitator superfamily (MFS) profile domain-containing protein</fullName>
    </recommendedName>
</protein>
<evidence type="ECO:0000256" key="5">
    <source>
        <dbReference type="ARBA" id="ARBA00022989"/>
    </source>
</evidence>
<dbReference type="EMBL" id="PDNB01000076">
    <property type="protein sequence ID" value="PGH11167.1"/>
    <property type="molecule type" value="Genomic_DNA"/>
</dbReference>
<feature type="transmembrane region" description="Helical" evidence="8">
    <location>
        <begin position="376"/>
        <end position="398"/>
    </location>
</feature>
<evidence type="ECO:0000313" key="9">
    <source>
        <dbReference type="EMBL" id="PGH11167.1"/>
    </source>
</evidence>
<evidence type="ECO:0000256" key="6">
    <source>
        <dbReference type="ARBA" id="ARBA00023136"/>
    </source>
</evidence>
<reference evidence="9 10" key="1">
    <citation type="submission" date="2017-10" db="EMBL/GenBank/DDBJ databases">
        <title>Comparative genomics in systemic dimorphic fungi from Ajellomycetaceae.</title>
        <authorList>
            <person name="Munoz J.F."/>
            <person name="Mcewen J.G."/>
            <person name="Clay O.K."/>
            <person name="Cuomo C.A."/>
        </authorList>
    </citation>
    <scope>NUCLEOTIDE SEQUENCE [LARGE SCALE GENOMIC DNA]</scope>
    <source>
        <strain evidence="9 10">UAMH5409</strain>
    </source>
</reference>
<feature type="transmembrane region" description="Helical" evidence="8">
    <location>
        <begin position="255"/>
        <end position="273"/>
    </location>
</feature>
<feature type="transmembrane region" description="Helical" evidence="8">
    <location>
        <begin position="192"/>
        <end position="210"/>
    </location>
</feature>
<evidence type="ECO:0000256" key="8">
    <source>
        <dbReference type="SAM" id="Phobius"/>
    </source>
</evidence>
<evidence type="ECO:0000256" key="7">
    <source>
        <dbReference type="SAM" id="MobiDB-lite"/>
    </source>
</evidence>
<feature type="transmembrane region" description="Helical" evidence="8">
    <location>
        <begin position="469"/>
        <end position="488"/>
    </location>
</feature>
<feature type="compositionally biased region" description="Basic and acidic residues" evidence="7">
    <location>
        <begin position="608"/>
        <end position="627"/>
    </location>
</feature>
<keyword evidence="6 8" id="KW-0472">Membrane</keyword>
<keyword evidence="4 8" id="KW-0812">Transmembrane</keyword>
<feature type="transmembrane region" description="Helical" evidence="8">
    <location>
        <begin position="164"/>
        <end position="186"/>
    </location>
</feature>
<feature type="region of interest" description="Disordered" evidence="7">
    <location>
        <begin position="330"/>
        <end position="357"/>
    </location>
</feature>
<dbReference type="GO" id="GO:0022857">
    <property type="term" value="F:transmembrane transporter activity"/>
    <property type="evidence" value="ECO:0007669"/>
    <property type="project" value="InterPro"/>
</dbReference>
<dbReference type="InterPro" id="IPR011701">
    <property type="entry name" value="MFS"/>
</dbReference>
<feature type="compositionally biased region" description="Basic and acidic residues" evidence="7">
    <location>
        <begin position="39"/>
        <end position="48"/>
    </location>
</feature>
<dbReference type="AlphaFoldDB" id="A0A2B7XRQ0"/>
<feature type="transmembrane region" description="Helical" evidence="8">
    <location>
        <begin position="222"/>
        <end position="243"/>
    </location>
</feature>
<feature type="compositionally biased region" description="Polar residues" evidence="7">
    <location>
        <begin position="337"/>
        <end position="347"/>
    </location>
</feature>
<proteinExistence type="inferred from homology"/>
<comment type="similarity">
    <text evidence="2">Belongs to the SLC43A transporter (TC 2.A.1.44) family.</text>
</comment>
<organism evidence="9 10">
    <name type="scientific">Helicocarpus griseus UAMH5409</name>
    <dbReference type="NCBI Taxonomy" id="1447875"/>
    <lineage>
        <taxon>Eukaryota</taxon>
        <taxon>Fungi</taxon>
        <taxon>Dikarya</taxon>
        <taxon>Ascomycota</taxon>
        <taxon>Pezizomycotina</taxon>
        <taxon>Eurotiomycetes</taxon>
        <taxon>Eurotiomycetidae</taxon>
        <taxon>Onygenales</taxon>
        <taxon>Ajellomycetaceae</taxon>
        <taxon>Helicocarpus</taxon>
    </lineage>
</organism>
<comment type="caution">
    <text evidence="9">The sequence shown here is derived from an EMBL/GenBank/DDBJ whole genome shotgun (WGS) entry which is preliminary data.</text>
</comment>
<feature type="region of interest" description="Disordered" evidence="7">
    <location>
        <begin position="27"/>
        <end position="48"/>
    </location>
</feature>
<gene>
    <name evidence="9" type="ORF">AJ79_05009</name>
</gene>
<keyword evidence="5 8" id="KW-1133">Transmembrane helix</keyword>
<evidence type="ECO:0000256" key="2">
    <source>
        <dbReference type="ARBA" id="ARBA00006595"/>
    </source>
</evidence>
<dbReference type="PANTHER" id="PTHR20772:SF2">
    <property type="entry name" value="PROTEIN FMP42"/>
    <property type="match status" value="1"/>
</dbReference>
<feature type="transmembrane region" description="Helical" evidence="8">
    <location>
        <begin position="418"/>
        <end position="437"/>
    </location>
</feature>
<feature type="transmembrane region" description="Helical" evidence="8">
    <location>
        <begin position="444"/>
        <end position="463"/>
    </location>
</feature>